<dbReference type="Proteomes" id="UP000740883">
    <property type="component" value="Unassembled WGS sequence"/>
</dbReference>
<evidence type="ECO:0000313" key="1">
    <source>
        <dbReference type="EMBL" id="KAF9763072.1"/>
    </source>
</evidence>
<accession>A0A9P6GYA5</accession>
<sequence length="292" mass="32755">TTDNSILNITDNSILNTTDNSILNTTDNSILNTTTNSILNTTEDPTTNSISNTTDNSILNTTEDPTTNSILNTTEVNKKLTKEAIENLFEKVQNSRNVEDDFLISARDLFMQVYATDMEFINLMRSNSPEEIAIPKKETSNCKHLEAFNNFYKNLERNLKDNLCTASDLPSDISKSYTTFLGGIKSDLIRGTLQCNKKSIQKSIQKMADGKISKLILDVENSLDQFNNQTYSTEERSLLYPSYLPENNSPLQIAEYCGGALQAYGGSSINSPSPSSSLMLLYLFLKMFFFRR</sequence>
<feature type="non-terminal residue" evidence="1">
    <location>
        <position position="1"/>
    </location>
</feature>
<comment type="caution">
    <text evidence="1">The sequence shown here is derived from an EMBL/GenBank/DDBJ whole genome shotgun (WGS) entry which is preliminary data.</text>
</comment>
<dbReference type="AlphaFoldDB" id="A0A9P6GYA5"/>
<organism evidence="1 2">
    <name type="scientific">Nosema granulosis</name>
    <dbReference type="NCBI Taxonomy" id="83296"/>
    <lineage>
        <taxon>Eukaryota</taxon>
        <taxon>Fungi</taxon>
        <taxon>Fungi incertae sedis</taxon>
        <taxon>Microsporidia</taxon>
        <taxon>Nosematidae</taxon>
        <taxon>Nosema</taxon>
    </lineage>
</organism>
<gene>
    <name evidence="1" type="ORF">NGRA_1524</name>
</gene>
<reference evidence="1 2" key="1">
    <citation type="journal article" date="2020" name="Genome Biol. Evol.">
        <title>Comparative genomics of strictly vertically transmitted, feminizing microsporidia endosymbionts of amphipod crustaceans.</title>
        <authorList>
            <person name="Cormier A."/>
            <person name="Chebbi M.A."/>
            <person name="Giraud I."/>
            <person name="Wattier R."/>
            <person name="Teixeira M."/>
            <person name="Gilbert C."/>
            <person name="Rigaud T."/>
            <person name="Cordaux R."/>
        </authorList>
    </citation>
    <scope>NUCLEOTIDE SEQUENCE [LARGE SCALE GENOMIC DNA]</scope>
    <source>
        <strain evidence="1 2">Ou3-Ou53</strain>
    </source>
</reference>
<evidence type="ECO:0000313" key="2">
    <source>
        <dbReference type="Proteomes" id="UP000740883"/>
    </source>
</evidence>
<name>A0A9P6GYA5_9MICR</name>
<keyword evidence="2" id="KW-1185">Reference proteome</keyword>
<protein>
    <submittedName>
        <fullName evidence="1">Uncharacterized protein</fullName>
    </submittedName>
</protein>
<proteinExistence type="predicted"/>
<dbReference type="EMBL" id="SBJO01000103">
    <property type="protein sequence ID" value="KAF9763072.1"/>
    <property type="molecule type" value="Genomic_DNA"/>
</dbReference>